<evidence type="ECO:0000256" key="6">
    <source>
        <dbReference type="ARBA" id="ARBA00022722"/>
    </source>
</evidence>
<dbReference type="PANTHER" id="PTHR47585:SF2">
    <property type="entry name" value="DUF1446 DOMAIN PROTEIN (AFU_ORTHOLOGUE AFUA_6G11420)"/>
    <property type="match status" value="1"/>
</dbReference>
<evidence type="ECO:0000256" key="2">
    <source>
        <dbReference type="ARBA" id="ARBA00004123"/>
    </source>
</evidence>
<feature type="compositionally biased region" description="Polar residues" evidence="17">
    <location>
        <begin position="1237"/>
        <end position="1256"/>
    </location>
</feature>
<evidence type="ECO:0000256" key="10">
    <source>
        <dbReference type="ARBA" id="ARBA00022839"/>
    </source>
</evidence>
<feature type="compositionally biased region" description="Polar residues" evidence="17">
    <location>
        <begin position="697"/>
        <end position="707"/>
    </location>
</feature>
<dbReference type="Pfam" id="PF04152">
    <property type="entry name" value="Mre11_DNA_bind"/>
    <property type="match status" value="1"/>
</dbReference>
<dbReference type="GO" id="GO:0008296">
    <property type="term" value="F:3'-5'-DNA exonuclease activity"/>
    <property type="evidence" value="ECO:0007669"/>
    <property type="project" value="InterPro"/>
</dbReference>
<feature type="compositionally biased region" description="Low complexity" evidence="17">
    <location>
        <begin position="682"/>
        <end position="695"/>
    </location>
</feature>
<dbReference type="OMA" id="GDTGREN"/>
<feature type="compositionally biased region" description="Acidic residues" evidence="17">
    <location>
        <begin position="751"/>
        <end position="763"/>
    </location>
</feature>
<evidence type="ECO:0000256" key="16">
    <source>
        <dbReference type="RuleBase" id="RU003447"/>
    </source>
</evidence>
<keyword evidence="12 16" id="KW-0464">Manganese</keyword>
<dbReference type="Gene3D" id="3.60.21.10">
    <property type="match status" value="1"/>
</dbReference>
<evidence type="ECO:0000256" key="15">
    <source>
        <dbReference type="ARBA" id="ARBA00064981"/>
    </source>
</evidence>
<dbReference type="InterPro" id="IPR056362">
    <property type="entry name" value="AtuA-like_ferredoxin_dom"/>
</dbReference>
<comment type="subcellular location">
    <subcellularLocation>
        <location evidence="3">Chromosome</location>
    </subcellularLocation>
    <subcellularLocation>
        <location evidence="2">Nucleus</location>
    </subcellularLocation>
</comment>
<keyword evidence="20" id="KW-1185">Reference proteome</keyword>
<keyword evidence="13 16" id="KW-0539">Nucleus</keyword>
<feature type="compositionally biased region" description="Low complexity" evidence="17">
    <location>
        <begin position="726"/>
        <end position="741"/>
    </location>
</feature>
<comment type="similarity">
    <text evidence="4 16">Belongs to the MRE11/RAD32 family.</text>
</comment>
<keyword evidence="7 16" id="KW-0255">Endonuclease</keyword>
<feature type="domain" description="Mre11 DNA-binding" evidence="18">
    <location>
        <begin position="290"/>
        <end position="471"/>
    </location>
</feature>
<dbReference type="Pfam" id="PF00149">
    <property type="entry name" value="Metallophos"/>
    <property type="match status" value="1"/>
</dbReference>
<dbReference type="InterPro" id="IPR038487">
    <property type="entry name" value="Mre11_capping_dom"/>
</dbReference>
<dbReference type="FunFam" id="3.60.21.10:FF:000011">
    <property type="entry name" value="Double-strand break repair protein"/>
    <property type="match status" value="1"/>
</dbReference>
<evidence type="ECO:0000256" key="8">
    <source>
        <dbReference type="ARBA" id="ARBA00022763"/>
    </source>
</evidence>
<dbReference type="GO" id="GO:0004520">
    <property type="term" value="F:DNA endonuclease activity"/>
    <property type="evidence" value="ECO:0007669"/>
    <property type="project" value="InterPro"/>
</dbReference>
<dbReference type="FunFam" id="3.30.110.110:FF:000003">
    <property type="entry name" value="Double-strand break repair protein"/>
    <property type="match status" value="1"/>
</dbReference>
<dbReference type="GO" id="GO:0030145">
    <property type="term" value="F:manganese ion binding"/>
    <property type="evidence" value="ECO:0007669"/>
    <property type="project" value="InterPro"/>
</dbReference>
<evidence type="ECO:0000256" key="12">
    <source>
        <dbReference type="ARBA" id="ARBA00023211"/>
    </source>
</evidence>
<evidence type="ECO:0000313" key="19">
    <source>
        <dbReference type="EMBL" id="KXG52917.1"/>
    </source>
</evidence>
<evidence type="ECO:0000313" key="20">
    <source>
        <dbReference type="Proteomes" id="UP000070168"/>
    </source>
</evidence>
<keyword evidence="11 16" id="KW-0234">DNA repair</keyword>
<comment type="subunit">
    <text evidence="15">Component of the MRN complex composed of two heterodimers RAD50 and MRE11 associated with a single NBS1.</text>
</comment>
<dbReference type="GO" id="GO:0030870">
    <property type="term" value="C:Mre11 complex"/>
    <property type="evidence" value="ECO:0007669"/>
    <property type="project" value="InterPro"/>
</dbReference>
<keyword evidence="10 16" id="KW-0269">Exonuclease</keyword>
<dbReference type="RefSeq" id="XP_040651452.1">
    <property type="nucleotide sequence ID" value="XM_040795886.1"/>
</dbReference>
<sequence length="1388" mass="154235">MPGASEAETIRILISTDNHVGYNERDPIRGDDSWKTFHEIMCLAKERDVDMVLLAGDLFHENKPSRKSMYQVMRSIRMNCFGDKPCELEMLSDASENFQGAFNHVNYEDLDMNVAIPIFSIHGNHDDPSGEGHLAALDLLQVSGLLNYYGRTPESDNIQIKPVLLQKGRTKLALYGMSNVRDERLFRTFRDGKVKFFQPSVQKSDWFNLMSVHQNHHAHTETSYLPENFLPEFLDLVVWGHEHECLINPKLNPETKFHVMQPGSSVATSLVPGEAVPKQVSILSVTGQEFKNEPIRLKTVRPFVMREIVLSEEKGAQKLARKENNRTEVTRFLMSIVEELIEEANAEWLEMQGDRIDEDDDDAAEAPLPLVRLRVETSTPEGGSYDCENPQRFSNRFIGKVANVNDVVQFYRKKKTASTSRKDDKSVDEATVSHLSALDTVKVEQLVREFLSSQSLSILPQNSFGDAVAQFIDKDDKHAMEMFVNESLESQVKHLLALDRDDDEMDDEEREQSSLVTAMEKYRSQMENMFSKGIKKRTRGKKRFKPKPDGWDSEFDGVWEDQPGALIHSDNEGGDPVEEEAAEDGTEPTRGRAAAPTRGRGRGRGRGAAASVRTTKAKATPETKTKSRKKQAVSDDESDVIMLDDDDDDVIANVISDDEDDDSQALFVKQPRSTTAKPRKVATTTTQRRGARATASPAPSSVTTGATASRRAPARGKPAQSTLNFSASQASAPQSSRPSRSTRNMSVISDGIDDDDDDDDAFEEMPTTSRRRASGSASDRRHAIADFARHHPTDPIDVIIADFMSEFNMATAAGRRVDQEISQEVKAPAYDLSFLEALQPALDDLAKYRIKLAVNAGVTDTKGLYEVVTRMVEAKNLDLKIAWVSGDEVLSTVQKGLTSGSEFRNVYTGERLADWSFEPIYAQCYLGGLGIAAALADGADIVLCGRVSDASPVIGAAYWYHGWQRDELDKLANAFVAGHLIECSNYICGGNFTGFKALEHADGDGWTNIGYPIAEISAEGDVVITKQAHATGGAVTVDTCTSQLLYEIQGPWYYNSDVTAVLDGIYFSQRGVNRVAVHGVRSSPPPPTTKVGITARGGFQAEAWWFLTGLDIEAKARMLEVQIRQLLSPYSDKFTSLNFDLLGSSLSDPHDQNRATVPLRIVVQAQHAEDLAPARFLKPITDNIMQGYPGATFHLDMRQGFPRAIFEYYVSLLPQSAIQHRVHMPWKPTVSTQTLDISPPVNTRTYPSRQPSQPITNAVGPVDLARDFGPTTRGPLGWIVHARSGDKGADANCGFWVRHRDEYQWLRALLSADKAQELLGKTACQNTQLAIERFELPSLHAVHFLFRNLLDRGVGVTTTVDFLGKNVAEYLRARHVDLPVRFLNRGKL</sequence>
<keyword evidence="6 16" id="KW-0540">Nuclease</keyword>
<dbReference type="Proteomes" id="UP000070168">
    <property type="component" value="Unassembled WGS sequence"/>
</dbReference>
<dbReference type="PANTHER" id="PTHR47585">
    <property type="match status" value="1"/>
</dbReference>
<dbReference type="InterPro" id="IPR003701">
    <property type="entry name" value="Mre11"/>
</dbReference>
<dbReference type="Pfam" id="PF07287">
    <property type="entry name" value="AtuA"/>
    <property type="match status" value="1"/>
</dbReference>
<dbReference type="InterPro" id="IPR010839">
    <property type="entry name" value="AtuA_N"/>
</dbReference>
<evidence type="ECO:0000256" key="3">
    <source>
        <dbReference type="ARBA" id="ARBA00004286"/>
    </source>
</evidence>
<dbReference type="STRING" id="5078.A0A135LVB8"/>
<feature type="compositionally biased region" description="Acidic residues" evidence="17">
    <location>
        <begin position="572"/>
        <end position="586"/>
    </location>
</feature>
<dbReference type="Pfam" id="PF23544">
    <property type="entry name" value="AtuA_ferredoxin"/>
    <property type="match status" value="1"/>
</dbReference>
<evidence type="ECO:0000256" key="5">
    <source>
        <dbReference type="ARBA" id="ARBA00022454"/>
    </source>
</evidence>
<evidence type="ECO:0000256" key="11">
    <source>
        <dbReference type="ARBA" id="ARBA00023204"/>
    </source>
</evidence>
<feature type="compositionally biased region" description="Basic residues" evidence="17">
    <location>
        <begin position="533"/>
        <end position="545"/>
    </location>
</feature>
<evidence type="ECO:0000256" key="17">
    <source>
        <dbReference type="SAM" id="MobiDB-lite"/>
    </source>
</evidence>
<keyword evidence="9 16" id="KW-0378">Hydrolase</keyword>
<comment type="caution">
    <text evidence="19">The sequence shown here is derived from an EMBL/GenBank/DDBJ whole genome shotgun (WGS) entry which is preliminary data.</text>
</comment>
<dbReference type="GO" id="GO:0006302">
    <property type="term" value="P:double-strand break repair"/>
    <property type="evidence" value="ECO:0007669"/>
    <property type="project" value="InterPro"/>
</dbReference>
<keyword evidence="5" id="KW-0158">Chromosome</keyword>
<dbReference type="GO" id="GO:0051321">
    <property type="term" value="P:meiotic cell cycle"/>
    <property type="evidence" value="ECO:0007669"/>
    <property type="project" value="UniProtKB-KW"/>
</dbReference>
<comment type="cofactor">
    <cofactor evidence="1">
        <name>Mn(2+)</name>
        <dbReference type="ChEBI" id="CHEBI:29035"/>
    </cofactor>
</comment>
<dbReference type="InterPro" id="IPR029052">
    <property type="entry name" value="Metallo-depent_PP-like"/>
</dbReference>
<reference evidence="19 20" key="1">
    <citation type="journal article" date="2016" name="BMC Genomics">
        <title>Genome sequencing and secondary metabolism of the postharvest pathogen Penicillium griseofulvum.</title>
        <authorList>
            <person name="Banani H."/>
            <person name="Marcet-Houben M."/>
            <person name="Ballester A.R."/>
            <person name="Abbruscato P."/>
            <person name="Gonzalez-Candelas L."/>
            <person name="Gabaldon T."/>
            <person name="Spadaro D."/>
        </authorList>
    </citation>
    <scope>NUCLEOTIDE SEQUENCE [LARGE SCALE GENOMIC DNA]</scope>
    <source>
        <strain evidence="19 20">PG3</strain>
    </source>
</reference>
<keyword evidence="14 16" id="KW-0469">Meiosis</keyword>
<gene>
    <name evidence="19" type="ORF">PGRI_081720</name>
</gene>
<evidence type="ECO:0000256" key="13">
    <source>
        <dbReference type="ARBA" id="ARBA00023242"/>
    </source>
</evidence>
<evidence type="ECO:0000256" key="9">
    <source>
        <dbReference type="ARBA" id="ARBA00022801"/>
    </source>
</evidence>
<dbReference type="InterPro" id="IPR041796">
    <property type="entry name" value="Mre11_N"/>
</dbReference>
<keyword evidence="8 16" id="KW-0227">DNA damage</keyword>
<evidence type="ECO:0000256" key="14">
    <source>
        <dbReference type="ARBA" id="ARBA00023254"/>
    </source>
</evidence>
<feature type="compositionally biased region" description="Acidic residues" evidence="17">
    <location>
        <begin position="634"/>
        <end position="663"/>
    </location>
</feature>
<organism evidence="19 20">
    <name type="scientific">Penicillium patulum</name>
    <name type="common">Penicillium griseofulvum</name>
    <dbReference type="NCBI Taxonomy" id="5078"/>
    <lineage>
        <taxon>Eukaryota</taxon>
        <taxon>Fungi</taxon>
        <taxon>Dikarya</taxon>
        <taxon>Ascomycota</taxon>
        <taxon>Pezizomycotina</taxon>
        <taxon>Eurotiomycetes</taxon>
        <taxon>Eurotiomycetidae</taxon>
        <taxon>Eurotiales</taxon>
        <taxon>Aspergillaceae</taxon>
        <taxon>Penicillium</taxon>
    </lineage>
</organism>
<dbReference type="EMBL" id="LHQR01000015">
    <property type="protein sequence ID" value="KXG52917.1"/>
    <property type="molecule type" value="Genomic_DNA"/>
</dbReference>
<name>A0A135LVB8_PENPA</name>
<dbReference type="InterPro" id="IPR004843">
    <property type="entry name" value="Calcineurin-like_PHP"/>
</dbReference>
<dbReference type="SUPFAM" id="SSF56300">
    <property type="entry name" value="Metallo-dependent phosphatases"/>
    <property type="match status" value="1"/>
</dbReference>
<dbReference type="OrthoDB" id="10265871at2759"/>
<evidence type="ECO:0000259" key="18">
    <source>
        <dbReference type="SMART" id="SM01347"/>
    </source>
</evidence>
<dbReference type="InterPro" id="IPR007281">
    <property type="entry name" value="Mre11_DNA-bd"/>
</dbReference>
<evidence type="ECO:0000256" key="7">
    <source>
        <dbReference type="ARBA" id="ARBA00022759"/>
    </source>
</evidence>
<feature type="region of interest" description="Disordered" evidence="17">
    <location>
        <begin position="1237"/>
        <end position="1261"/>
    </location>
</feature>
<dbReference type="NCBIfam" id="TIGR00583">
    <property type="entry name" value="mre11"/>
    <property type="match status" value="1"/>
</dbReference>
<feature type="region of interest" description="Disordered" evidence="17">
    <location>
        <begin position="532"/>
        <end position="779"/>
    </location>
</feature>
<proteinExistence type="inferred from homology"/>
<evidence type="ECO:0000256" key="1">
    <source>
        <dbReference type="ARBA" id="ARBA00001936"/>
    </source>
</evidence>
<dbReference type="GO" id="GO:0005694">
    <property type="term" value="C:chromosome"/>
    <property type="evidence" value="ECO:0007669"/>
    <property type="project" value="UniProtKB-SubCell"/>
</dbReference>
<dbReference type="SMART" id="SM01347">
    <property type="entry name" value="Mre11_DNA_bind"/>
    <property type="match status" value="1"/>
</dbReference>
<protein>
    <recommendedName>
        <fullName evidence="18">Mre11 DNA-binding domain-containing protein</fullName>
    </recommendedName>
</protein>
<dbReference type="Gene3D" id="3.30.110.110">
    <property type="entry name" value="Mre11, capping domain"/>
    <property type="match status" value="1"/>
</dbReference>
<accession>A0A135LVB8</accession>
<evidence type="ECO:0000256" key="4">
    <source>
        <dbReference type="ARBA" id="ARBA00009028"/>
    </source>
</evidence>
<dbReference type="GeneID" id="63711186"/>
<dbReference type="CDD" id="cd00840">
    <property type="entry name" value="MPP_Mre11_N"/>
    <property type="match status" value="1"/>
</dbReference>